<dbReference type="EMBL" id="CM000127">
    <property type="protein sequence ID" value="EEC72527.1"/>
    <property type="molecule type" value="Genomic_DNA"/>
</dbReference>
<gene>
    <name evidence="13" type="ORF">OsI_05917</name>
</gene>
<dbReference type="Gramene" id="BGIOSGA007100-TA">
    <property type="protein sequence ID" value="BGIOSGA007100-PA"/>
    <property type="gene ID" value="BGIOSGA007100"/>
</dbReference>
<comment type="catalytic activity">
    <reaction evidence="11">
        <text>L-threonyl-[protein] + ATP = O-phospho-L-threonyl-[protein] + ADP + H(+)</text>
        <dbReference type="Rhea" id="RHEA:46608"/>
        <dbReference type="Rhea" id="RHEA-COMP:11060"/>
        <dbReference type="Rhea" id="RHEA-COMP:11605"/>
        <dbReference type="ChEBI" id="CHEBI:15378"/>
        <dbReference type="ChEBI" id="CHEBI:30013"/>
        <dbReference type="ChEBI" id="CHEBI:30616"/>
        <dbReference type="ChEBI" id="CHEBI:61977"/>
        <dbReference type="ChEBI" id="CHEBI:456216"/>
        <dbReference type="EC" id="2.7.11.1"/>
    </reaction>
</comment>
<keyword evidence="14" id="KW-1185">Reference proteome</keyword>
<keyword evidence="10" id="KW-0325">Glycoprotein</keyword>
<evidence type="ECO:0000256" key="2">
    <source>
        <dbReference type="ARBA" id="ARBA00012513"/>
    </source>
</evidence>
<keyword evidence="5" id="KW-0433">Leucine-rich repeat</keyword>
<evidence type="ECO:0000256" key="3">
    <source>
        <dbReference type="ARBA" id="ARBA00022475"/>
    </source>
</evidence>
<reference evidence="13 14" key="1">
    <citation type="journal article" date="2005" name="PLoS Biol.">
        <title>The genomes of Oryza sativa: a history of duplications.</title>
        <authorList>
            <person name="Yu J."/>
            <person name="Wang J."/>
            <person name="Lin W."/>
            <person name="Li S."/>
            <person name="Li H."/>
            <person name="Zhou J."/>
            <person name="Ni P."/>
            <person name="Dong W."/>
            <person name="Hu S."/>
            <person name="Zeng C."/>
            <person name="Zhang J."/>
            <person name="Zhang Y."/>
            <person name="Li R."/>
            <person name="Xu Z."/>
            <person name="Li S."/>
            <person name="Li X."/>
            <person name="Zheng H."/>
            <person name="Cong L."/>
            <person name="Lin L."/>
            <person name="Yin J."/>
            <person name="Geng J."/>
            <person name="Li G."/>
            <person name="Shi J."/>
            <person name="Liu J."/>
            <person name="Lv H."/>
            <person name="Li J."/>
            <person name="Wang J."/>
            <person name="Deng Y."/>
            <person name="Ran L."/>
            <person name="Shi X."/>
            <person name="Wang X."/>
            <person name="Wu Q."/>
            <person name="Li C."/>
            <person name="Ren X."/>
            <person name="Wang J."/>
            <person name="Wang X."/>
            <person name="Li D."/>
            <person name="Liu D."/>
            <person name="Zhang X."/>
            <person name="Ji Z."/>
            <person name="Zhao W."/>
            <person name="Sun Y."/>
            <person name="Zhang Z."/>
            <person name="Bao J."/>
            <person name="Han Y."/>
            <person name="Dong L."/>
            <person name="Ji J."/>
            <person name="Chen P."/>
            <person name="Wu S."/>
            <person name="Liu J."/>
            <person name="Xiao Y."/>
            <person name="Bu D."/>
            <person name="Tan J."/>
            <person name="Yang L."/>
            <person name="Ye C."/>
            <person name="Zhang J."/>
            <person name="Xu J."/>
            <person name="Zhou Y."/>
            <person name="Yu Y."/>
            <person name="Zhang B."/>
            <person name="Zhuang S."/>
            <person name="Wei H."/>
            <person name="Liu B."/>
            <person name="Lei M."/>
            <person name="Yu H."/>
            <person name="Li Y."/>
            <person name="Xu H."/>
            <person name="Wei S."/>
            <person name="He X."/>
            <person name="Fang L."/>
            <person name="Zhang Z."/>
            <person name="Zhang Y."/>
            <person name="Huang X."/>
            <person name="Su Z."/>
            <person name="Tong W."/>
            <person name="Li J."/>
            <person name="Tong Z."/>
            <person name="Li S."/>
            <person name="Ye J."/>
            <person name="Wang L."/>
            <person name="Fang L."/>
            <person name="Lei T."/>
            <person name="Chen C."/>
            <person name="Chen H."/>
            <person name="Xu Z."/>
            <person name="Li H."/>
            <person name="Huang H."/>
            <person name="Zhang F."/>
            <person name="Xu H."/>
            <person name="Li N."/>
            <person name="Zhao C."/>
            <person name="Li S."/>
            <person name="Dong L."/>
            <person name="Huang Y."/>
            <person name="Li L."/>
            <person name="Xi Y."/>
            <person name="Qi Q."/>
            <person name="Li W."/>
            <person name="Zhang B."/>
            <person name="Hu W."/>
            <person name="Zhang Y."/>
            <person name="Tian X."/>
            <person name="Jiao Y."/>
            <person name="Liang X."/>
            <person name="Jin J."/>
            <person name="Gao L."/>
            <person name="Zheng W."/>
            <person name="Hao B."/>
            <person name="Liu S."/>
            <person name="Wang W."/>
            <person name="Yuan L."/>
            <person name="Cao M."/>
            <person name="McDermott J."/>
            <person name="Samudrala R."/>
            <person name="Wang J."/>
            <person name="Wong G.K."/>
            <person name="Yang H."/>
        </authorList>
    </citation>
    <scope>NUCLEOTIDE SEQUENCE [LARGE SCALE GENOMIC DNA]</scope>
    <source>
        <strain evidence="14">cv. 93-11</strain>
    </source>
</reference>
<dbReference type="OMA" id="PIGYEYW"/>
<evidence type="ECO:0000256" key="9">
    <source>
        <dbReference type="ARBA" id="ARBA00022777"/>
    </source>
</evidence>
<dbReference type="Pfam" id="PF13855">
    <property type="entry name" value="LRR_8"/>
    <property type="match status" value="1"/>
</dbReference>
<protein>
    <recommendedName>
        <fullName evidence="2">non-specific serine/threonine protein kinase</fullName>
        <ecNumber evidence="2">2.7.11.1</ecNumber>
    </recommendedName>
</protein>
<organism evidence="13 14">
    <name type="scientific">Oryza sativa subsp. indica</name>
    <name type="common">Rice</name>
    <dbReference type="NCBI Taxonomy" id="39946"/>
    <lineage>
        <taxon>Eukaryota</taxon>
        <taxon>Viridiplantae</taxon>
        <taxon>Streptophyta</taxon>
        <taxon>Embryophyta</taxon>
        <taxon>Tracheophyta</taxon>
        <taxon>Spermatophyta</taxon>
        <taxon>Magnoliopsida</taxon>
        <taxon>Liliopsida</taxon>
        <taxon>Poales</taxon>
        <taxon>Poaceae</taxon>
        <taxon>BOP clade</taxon>
        <taxon>Oryzoideae</taxon>
        <taxon>Oryzeae</taxon>
        <taxon>Oryzinae</taxon>
        <taxon>Oryza</taxon>
        <taxon>Oryza sativa</taxon>
    </lineage>
</organism>
<comment type="subcellular location">
    <subcellularLocation>
        <location evidence="1">Cell membrane</location>
    </subcellularLocation>
</comment>
<keyword evidence="3" id="KW-0472">Membrane</keyword>
<dbReference type="EC" id="2.7.11.1" evidence="2"/>
<evidence type="ECO:0000256" key="6">
    <source>
        <dbReference type="ARBA" id="ARBA00022679"/>
    </source>
</evidence>
<keyword evidence="6" id="KW-0808">Transferase</keyword>
<dbReference type="Pfam" id="PF00560">
    <property type="entry name" value="LRR_1"/>
    <property type="match status" value="5"/>
</dbReference>
<proteinExistence type="predicted"/>
<dbReference type="InterPro" id="IPR032675">
    <property type="entry name" value="LRR_dom_sf"/>
</dbReference>
<dbReference type="HOGENOM" id="CLU_000288_18_11_1"/>
<evidence type="ECO:0000256" key="10">
    <source>
        <dbReference type="ARBA" id="ARBA00023180"/>
    </source>
</evidence>
<dbReference type="InterPro" id="IPR001611">
    <property type="entry name" value="Leu-rich_rpt"/>
</dbReference>
<keyword evidence="8" id="KW-0677">Repeat</keyword>
<dbReference type="FunFam" id="3.80.10.10:FF:000041">
    <property type="entry name" value="LRR receptor-like serine/threonine-protein kinase ERECTA"/>
    <property type="match status" value="1"/>
</dbReference>
<evidence type="ECO:0000256" key="8">
    <source>
        <dbReference type="ARBA" id="ARBA00022737"/>
    </source>
</evidence>
<evidence type="ECO:0000256" key="4">
    <source>
        <dbReference type="ARBA" id="ARBA00022527"/>
    </source>
</evidence>
<dbReference type="PANTHER" id="PTHR48057:SF29">
    <property type="entry name" value="OS02G0609900 PROTEIN"/>
    <property type="match status" value="1"/>
</dbReference>
<dbReference type="FunFam" id="3.80.10.10:FF:000383">
    <property type="entry name" value="Leucine-rich repeat receptor protein kinase EMS1"/>
    <property type="match status" value="1"/>
</dbReference>
<keyword evidence="9" id="KW-0418">Kinase</keyword>
<dbReference type="Gene3D" id="3.80.10.10">
    <property type="entry name" value="Ribonuclease Inhibitor"/>
    <property type="match status" value="1"/>
</dbReference>
<comment type="catalytic activity">
    <reaction evidence="12">
        <text>L-seryl-[protein] + ATP = O-phospho-L-seryl-[protein] + ADP + H(+)</text>
        <dbReference type="Rhea" id="RHEA:17989"/>
        <dbReference type="Rhea" id="RHEA-COMP:9863"/>
        <dbReference type="Rhea" id="RHEA-COMP:11604"/>
        <dbReference type="ChEBI" id="CHEBI:15378"/>
        <dbReference type="ChEBI" id="CHEBI:29999"/>
        <dbReference type="ChEBI" id="CHEBI:30616"/>
        <dbReference type="ChEBI" id="CHEBI:83421"/>
        <dbReference type="ChEBI" id="CHEBI:456216"/>
        <dbReference type="EC" id="2.7.11.1"/>
    </reaction>
</comment>
<keyword evidence="7" id="KW-0732">Signal</keyword>
<evidence type="ECO:0000256" key="11">
    <source>
        <dbReference type="ARBA" id="ARBA00047899"/>
    </source>
</evidence>
<evidence type="ECO:0000313" key="13">
    <source>
        <dbReference type="EMBL" id="EEC72527.1"/>
    </source>
</evidence>
<dbReference type="InterPro" id="IPR052595">
    <property type="entry name" value="LRRC69/RLP"/>
</dbReference>
<dbReference type="AlphaFoldDB" id="B8AI53"/>
<dbReference type="PANTHER" id="PTHR48057">
    <property type="entry name" value="LEUCINE-RICH REPEAT SERINE/THREONINE-PROTEIN KINASE 1"/>
    <property type="match status" value="1"/>
</dbReference>
<accession>B8AI53</accession>
<dbReference type="STRING" id="39946.B8AI53"/>
<dbReference type="GO" id="GO:0005886">
    <property type="term" value="C:plasma membrane"/>
    <property type="evidence" value="ECO:0007669"/>
    <property type="project" value="UniProtKB-SubCell"/>
</dbReference>
<dbReference type="GO" id="GO:0004674">
    <property type="term" value="F:protein serine/threonine kinase activity"/>
    <property type="evidence" value="ECO:0007669"/>
    <property type="project" value="UniProtKB-KW"/>
</dbReference>
<evidence type="ECO:0000256" key="5">
    <source>
        <dbReference type="ARBA" id="ARBA00022614"/>
    </source>
</evidence>
<evidence type="ECO:0000256" key="12">
    <source>
        <dbReference type="ARBA" id="ARBA00048679"/>
    </source>
</evidence>
<keyword evidence="4" id="KW-0723">Serine/threonine-protein kinase</keyword>
<evidence type="ECO:0000256" key="1">
    <source>
        <dbReference type="ARBA" id="ARBA00004236"/>
    </source>
</evidence>
<dbReference type="Proteomes" id="UP000007015">
    <property type="component" value="Chromosome 2"/>
</dbReference>
<evidence type="ECO:0000256" key="7">
    <source>
        <dbReference type="ARBA" id="ARBA00022729"/>
    </source>
</evidence>
<name>B8AI53_ORYSI</name>
<keyword evidence="3" id="KW-1003">Cell membrane</keyword>
<sequence length="347" mass="38089">MSGELPSALGNCTSLKIIGIKHNNFIGDIPGSIGQLNRLEELQLDNNRMSRVFPSSLSNFTSLKIINLKHNNFTGELSKVNFSRLPNLKLLDLMSNKFTGEILDSIYRCSNLTTLQLSSNKFYGQLSPRIDNLKSLVFAGVFELPVYADYEEPSLTYGMTNALPAMLNLGNNKLTGAIPSEVGQLKSLTVLFLSFNSSSGHIPPKLFNLTNLQVLELSNLHLTGSIPPGLNNVHSLSIFDVSNNDLEGSVPIGYEYWGFDGNPKLCGHTLIRTCASAKTPPVFRLQRTKHSKDHLCDCFCRILLFSPAIFQGLCKAGSRALDLCPGLQLQHQPGLSTAELSFSDEPQ</sequence>
<dbReference type="SUPFAM" id="SSF52058">
    <property type="entry name" value="L domain-like"/>
    <property type="match status" value="1"/>
</dbReference>
<evidence type="ECO:0000313" key="14">
    <source>
        <dbReference type="Proteomes" id="UP000007015"/>
    </source>
</evidence>